<protein>
    <submittedName>
        <fullName evidence="3">Uncharacterized protein</fullName>
    </submittedName>
</protein>
<dbReference type="SUPFAM" id="SSF53098">
    <property type="entry name" value="Ribonuclease H-like"/>
    <property type="match status" value="1"/>
</dbReference>
<accession>A0A915DHG2</accession>
<dbReference type="AlphaFoldDB" id="A0A915DHG2"/>
<name>A0A915DHG2_9BILA</name>
<evidence type="ECO:0000313" key="2">
    <source>
        <dbReference type="Proteomes" id="UP000887574"/>
    </source>
</evidence>
<sequence>MDLDQSNVQKYVMKRLEVMSVCLGNHPLALYRITVPPPAAATASSINNGYTNGYATTNGGTVNGDKAASQQPQAASNGNSSLKNGQNKSSSKGVSAPAAPVVFDKTPPTANVGPKKLEKNYSKLDGSQAEADLFKCFQEIRQILDKRESQLINQLSQCQQDGTRFCYDNSKLINDIAHLGEVVASGNDIFLCRTVFPILCLVSSVGETDSGLGQTSPVSQEKSVAQVDNGGIVMQSDALSADQLADLQRRIEETLRSQGIDPSVLSEFSSQSVAPRKRVSNKSNGGGGNRRDGDNRSDTSARNQKAKAAGEKQQQMKLSIFHLTAHGIDEEWKRVKYVLAIRELPGSHTAVHINAAIKKILEEWEIEQNRCHVFLRDGAANMKKAFEGLFLLYPDRLELYF</sequence>
<evidence type="ECO:0000256" key="1">
    <source>
        <dbReference type="SAM" id="MobiDB-lite"/>
    </source>
</evidence>
<dbReference type="Proteomes" id="UP000887574">
    <property type="component" value="Unplaced"/>
</dbReference>
<dbReference type="InterPro" id="IPR012337">
    <property type="entry name" value="RNaseH-like_sf"/>
</dbReference>
<feature type="region of interest" description="Disordered" evidence="1">
    <location>
        <begin position="61"/>
        <end position="114"/>
    </location>
</feature>
<keyword evidence="2" id="KW-1185">Reference proteome</keyword>
<feature type="compositionally biased region" description="Basic and acidic residues" evidence="1">
    <location>
        <begin position="289"/>
        <end position="299"/>
    </location>
</feature>
<feature type="region of interest" description="Disordered" evidence="1">
    <location>
        <begin position="266"/>
        <end position="313"/>
    </location>
</feature>
<proteinExistence type="predicted"/>
<reference evidence="3" key="1">
    <citation type="submission" date="2022-11" db="UniProtKB">
        <authorList>
            <consortium name="WormBaseParasite"/>
        </authorList>
    </citation>
    <scope>IDENTIFICATION</scope>
</reference>
<dbReference type="WBParaSite" id="jg19298">
    <property type="protein sequence ID" value="jg19298"/>
    <property type="gene ID" value="jg19298"/>
</dbReference>
<feature type="compositionally biased region" description="Polar residues" evidence="1">
    <location>
        <begin position="68"/>
        <end position="93"/>
    </location>
</feature>
<organism evidence="2 3">
    <name type="scientific">Ditylenchus dipsaci</name>
    <dbReference type="NCBI Taxonomy" id="166011"/>
    <lineage>
        <taxon>Eukaryota</taxon>
        <taxon>Metazoa</taxon>
        <taxon>Ecdysozoa</taxon>
        <taxon>Nematoda</taxon>
        <taxon>Chromadorea</taxon>
        <taxon>Rhabditida</taxon>
        <taxon>Tylenchina</taxon>
        <taxon>Tylenchomorpha</taxon>
        <taxon>Sphaerularioidea</taxon>
        <taxon>Anguinidae</taxon>
        <taxon>Anguininae</taxon>
        <taxon>Ditylenchus</taxon>
    </lineage>
</organism>
<evidence type="ECO:0000313" key="3">
    <source>
        <dbReference type="WBParaSite" id="jg19298"/>
    </source>
</evidence>